<dbReference type="GO" id="GO:0045039">
    <property type="term" value="P:protein insertion into mitochondrial inner membrane"/>
    <property type="evidence" value="ECO:0007669"/>
    <property type="project" value="TreeGrafter"/>
</dbReference>
<protein>
    <submittedName>
        <fullName evidence="2">Translocase of inner mitochondrial membrane 29</fullName>
    </submittedName>
</protein>
<reference evidence="2" key="1">
    <citation type="submission" date="2025-08" db="UniProtKB">
        <authorList>
            <consortium name="Ensembl"/>
        </authorList>
    </citation>
    <scope>IDENTIFICATION</scope>
</reference>
<dbReference type="GO" id="GO:0042721">
    <property type="term" value="C:TIM22 mitochondrial import inner membrane insertion complex"/>
    <property type="evidence" value="ECO:0007669"/>
    <property type="project" value="InterPro"/>
</dbReference>
<keyword evidence="3" id="KW-1185">Reference proteome</keyword>
<dbReference type="InterPro" id="IPR019322">
    <property type="entry name" value="TIMM29"/>
</dbReference>
<evidence type="ECO:0000313" key="2">
    <source>
        <dbReference type="Ensembl" id="ENSDNVP00000022051.1"/>
    </source>
</evidence>
<organism evidence="2 3">
    <name type="scientific">Dromaius novaehollandiae</name>
    <name type="common">Emu</name>
    <dbReference type="NCBI Taxonomy" id="8790"/>
    <lineage>
        <taxon>Eukaryota</taxon>
        <taxon>Metazoa</taxon>
        <taxon>Chordata</taxon>
        <taxon>Craniata</taxon>
        <taxon>Vertebrata</taxon>
        <taxon>Euteleostomi</taxon>
        <taxon>Archelosauria</taxon>
        <taxon>Archosauria</taxon>
        <taxon>Dinosauria</taxon>
        <taxon>Saurischia</taxon>
        <taxon>Theropoda</taxon>
        <taxon>Coelurosauria</taxon>
        <taxon>Aves</taxon>
        <taxon>Palaeognathae</taxon>
        <taxon>Casuariiformes</taxon>
        <taxon>Dromaiidae</taxon>
        <taxon>Dromaius</taxon>
    </lineage>
</organism>
<evidence type="ECO:0000313" key="3">
    <source>
        <dbReference type="Proteomes" id="UP000694423"/>
    </source>
</evidence>
<accession>A0A8C4KEC9</accession>
<dbReference type="Ensembl" id="ENSDNVT00000026613.1">
    <property type="protein sequence ID" value="ENSDNVP00000022051.1"/>
    <property type="gene ID" value="ENSDNVG00000015375.1"/>
</dbReference>
<sequence>AGAASLPRAAGRAEGEAGFGPRGAARVKAGGLAAPLTWPPGRGWRSAGARGCGGARSPAWRGAARGPGRRLAAAGKNRAGRGKRGVSRAPGAAGSLLLLSPWTRSGVSEGHVQRLLRLRDRGQLRYRNLVFFALVYEAPFDAEAALYLARCRYLQPRWRELPGRLLDVGFWGRWWVLRARMRDCDVNEEEFRRLPERLRAVSYHHLHSEANERLFEEKYKPVVLTEEQIERAEKELPPSPGASGR</sequence>
<dbReference type="PANTHER" id="PTHR21435">
    <property type="entry name" value="MITOCHONDRIAL IMPORT INNER MEMBRANE TRANSLOCASE SUBUNIT TIM29"/>
    <property type="match status" value="1"/>
</dbReference>
<name>A0A8C4KEC9_DRONO</name>
<reference evidence="2" key="2">
    <citation type="submission" date="2025-09" db="UniProtKB">
        <authorList>
            <consortium name="Ensembl"/>
        </authorList>
    </citation>
    <scope>IDENTIFICATION</scope>
</reference>
<dbReference type="Pfam" id="PF10171">
    <property type="entry name" value="Tim29"/>
    <property type="match status" value="1"/>
</dbReference>
<dbReference type="PANTHER" id="PTHR21435:SF1">
    <property type="entry name" value="MITOCHONDRIAL IMPORT INNER MEMBRANE TRANSLOCASE SUBUNIT TIM29"/>
    <property type="match status" value="1"/>
</dbReference>
<feature type="region of interest" description="Disordered" evidence="1">
    <location>
        <begin position="1"/>
        <end position="22"/>
    </location>
</feature>
<proteinExistence type="predicted"/>
<feature type="region of interest" description="Disordered" evidence="1">
    <location>
        <begin position="55"/>
        <end position="88"/>
    </location>
</feature>
<feature type="compositionally biased region" description="Low complexity" evidence="1">
    <location>
        <begin position="55"/>
        <end position="77"/>
    </location>
</feature>
<dbReference type="Proteomes" id="UP000694423">
    <property type="component" value="Unplaced"/>
</dbReference>
<dbReference type="AlphaFoldDB" id="A0A8C4KEC9"/>
<evidence type="ECO:0000256" key="1">
    <source>
        <dbReference type="SAM" id="MobiDB-lite"/>
    </source>
</evidence>